<dbReference type="RefSeq" id="WP_083485020.1">
    <property type="nucleotide sequence ID" value="NZ_BKAB01000034.1"/>
</dbReference>
<feature type="transmembrane region" description="Helical" evidence="1">
    <location>
        <begin position="39"/>
        <end position="59"/>
    </location>
</feature>
<sequence>MMKNKESFGVRAIKWFYGVPGIGDEHVVSELNRVGNNAFIVLALYSFFSSIGSFFLALGGSRQTVLIWLAANGVAITWGILLYIEFGVDHHHLLDAEYPIGQAARMAKWEMIQFIKAWIFYFPGAYLAYFIINYGMGHESLSVFLYDLTNPILAAIWSLVMGLLTVGPRVMRIKYHKSN</sequence>
<gene>
    <name evidence="2" type="ORF">LDI01_20140</name>
</gene>
<comment type="caution">
    <text evidence="2">The sequence shown here is derived from an EMBL/GenBank/DDBJ whole genome shotgun (WGS) entry which is preliminary data.</text>
</comment>
<feature type="transmembrane region" description="Helical" evidence="1">
    <location>
        <begin position="65"/>
        <end position="84"/>
    </location>
</feature>
<organism evidence="2 3">
    <name type="scientific">Lentilactobacillus diolivorans</name>
    <dbReference type="NCBI Taxonomy" id="179838"/>
    <lineage>
        <taxon>Bacteria</taxon>
        <taxon>Bacillati</taxon>
        <taxon>Bacillota</taxon>
        <taxon>Bacilli</taxon>
        <taxon>Lactobacillales</taxon>
        <taxon>Lactobacillaceae</taxon>
        <taxon>Lentilactobacillus</taxon>
    </lineage>
</organism>
<feature type="transmembrane region" description="Helical" evidence="1">
    <location>
        <begin position="114"/>
        <end position="132"/>
    </location>
</feature>
<keyword evidence="3" id="KW-1185">Reference proteome</keyword>
<keyword evidence="1" id="KW-0812">Transmembrane</keyword>
<proteinExistence type="predicted"/>
<evidence type="ECO:0000256" key="1">
    <source>
        <dbReference type="SAM" id="Phobius"/>
    </source>
</evidence>
<dbReference type="InterPro" id="IPR021697">
    <property type="entry name" value="DUF3278"/>
</dbReference>
<keyword evidence="1" id="KW-0472">Membrane</keyword>
<keyword evidence="1" id="KW-1133">Transmembrane helix</keyword>
<dbReference type="Pfam" id="PF11683">
    <property type="entry name" value="DUF3278"/>
    <property type="match status" value="1"/>
</dbReference>
<dbReference type="EMBL" id="BKAB01000034">
    <property type="protein sequence ID" value="GEP24421.1"/>
    <property type="molecule type" value="Genomic_DNA"/>
</dbReference>
<reference evidence="2 3" key="1">
    <citation type="submission" date="2019-07" db="EMBL/GenBank/DDBJ databases">
        <title>Whole genome shotgun sequence of Lactobacillus diolivorans NBRC 107869.</title>
        <authorList>
            <person name="Hosoyama A."/>
            <person name="Uohara A."/>
            <person name="Ohji S."/>
            <person name="Ichikawa N."/>
        </authorList>
    </citation>
    <scope>NUCLEOTIDE SEQUENCE [LARGE SCALE GENOMIC DNA]</scope>
    <source>
        <strain evidence="2 3">NBRC 107869</strain>
    </source>
</reference>
<evidence type="ECO:0000313" key="2">
    <source>
        <dbReference type="EMBL" id="GEP24421.1"/>
    </source>
</evidence>
<name>A0ABQ0XEB6_9LACO</name>
<feature type="transmembrane region" description="Helical" evidence="1">
    <location>
        <begin position="152"/>
        <end position="171"/>
    </location>
</feature>
<accession>A0ABQ0XEB6</accession>
<evidence type="ECO:0008006" key="4">
    <source>
        <dbReference type="Google" id="ProtNLM"/>
    </source>
</evidence>
<evidence type="ECO:0000313" key="3">
    <source>
        <dbReference type="Proteomes" id="UP000321409"/>
    </source>
</evidence>
<protein>
    <recommendedName>
        <fullName evidence="4">DUF3278 domain-containing protein</fullName>
    </recommendedName>
</protein>
<dbReference type="Proteomes" id="UP000321409">
    <property type="component" value="Unassembled WGS sequence"/>
</dbReference>